<proteinExistence type="predicted"/>
<evidence type="ECO:0000313" key="1">
    <source>
        <dbReference type="EMBL" id="JAI06043.1"/>
    </source>
</evidence>
<accession>A0A0E9XTI0</accession>
<dbReference type="EMBL" id="GBXM01002535">
    <property type="protein sequence ID" value="JAI06043.1"/>
    <property type="molecule type" value="Transcribed_RNA"/>
</dbReference>
<organism evidence="1">
    <name type="scientific">Anguilla anguilla</name>
    <name type="common">European freshwater eel</name>
    <name type="synonym">Muraena anguilla</name>
    <dbReference type="NCBI Taxonomy" id="7936"/>
    <lineage>
        <taxon>Eukaryota</taxon>
        <taxon>Metazoa</taxon>
        <taxon>Chordata</taxon>
        <taxon>Craniata</taxon>
        <taxon>Vertebrata</taxon>
        <taxon>Euteleostomi</taxon>
        <taxon>Actinopterygii</taxon>
        <taxon>Neopterygii</taxon>
        <taxon>Teleostei</taxon>
        <taxon>Anguilliformes</taxon>
        <taxon>Anguillidae</taxon>
        <taxon>Anguilla</taxon>
    </lineage>
</organism>
<reference evidence="1" key="1">
    <citation type="submission" date="2014-11" db="EMBL/GenBank/DDBJ databases">
        <authorList>
            <person name="Amaro Gonzalez C."/>
        </authorList>
    </citation>
    <scope>NUCLEOTIDE SEQUENCE</scope>
</reference>
<protein>
    <submittedName>
        <fullName evidence="1">Uncharacterized protein</fullName>
    </submittedName>
</protein>
<name>A0A0E9XTI0_ANGAN</name>
<reference evidence="1" key="2">
    <citation type="journal article" date="2015" name="Fish Shellfish Immunol.">
        <title>Early steps in the European eel (Anguilla anguilla)-Vibrio vulnificus interaction in the gills: Role of the RtxA13 toxin.</title>
        <authorList>
            <person name="Callol A."/>
            <person name="Pajuelo D."/>
            <person name="Ebbesson L."/>
            <person name="Teles M."/>
            <person name="MacKenzie S."/>
            <person name="Amaro C."/>
        </authorList>
    </citation>
    <scope>NUCLEOTIDE SEQUENCE</scope>
</reference>
<sequence>MEHLRRLLSKLWPMGFVSPKLACLDGVFMSAVTFRRPAGTPWISLSMNESC</sequence>
<dbReference type="AlphaFoldDB" id="A0A0E9XTI0"/>